<evidence type="ECO:0000256" key="1">
    <source>
        <dbReference type="ARBA" id="ARBA00004141"/>
    </source>
</evidence>
<evidence type="ECO:0000256" key="3">
    <source>
        <dbReference type="ARBA" id="ARBA00022801"/>
    </source>
</evidence>
<dbReference type="PANTHER" id="PTHR23344:SF50">
    <property type="entry name" value="GP-PDE DOMAIN-CONTAINING PROTEIN"/>
    <property type="match status" value="1"/>
</dbReference>
<keyword evidence="6" id="KW-0325">Glycoprotein</keyword>
<dbReference type="Proteomes" id="UP000028837">
    <property type="component" value="Unassembled WGS sequence"/>
</dbReference>
<feature type="transmembrane region" description="Helical" evidence="8">
    <location>
        <begin position="467"/>
        <end position="491"/>
    </location>
</feature>
<evidence type="ECO:0000256" key="6">
    <source>
        <dbReference type="ARBA" id="ARBA00023180"/>
    </source>
</evidence>
<feature type="transmembrane region" description="Helical" evidence="8">
    <location>
        <begin position="176"/>
        <end position="203"/>
    </location>
</feature>
<dbReference type="AlphaFoldDB" id="A0A086JFK3"/>
<dbReference type="InterPro" id="IPR017946">
    <property type="entry name" value="PLC-like_Pdiesterase_TIM-brl"/>
</dbReference>
<evidence type="ECO:0000259" key="9">
    <source>
        <dbReference type="PROSITE" id="PS51704"/>
    </source>
</evidence>
<feature type="transmembrane region" description="Helical" evidence="8">
    <location>
        <begin position="825"/>
        <end position="847"/>
    </location>
</feature>
<keyword evidence="3" id="KW-0378">Hydrolase</keyword>
<keyword evidence="5 8" id="KW-0472">Membrane</keyword>
<accession>A0A086JFK3</accession>
<dbReference type="PANTHER" id="PTHR23344">
    <property type="entry name" value="GLYCEROPHOSPHORYL DIESTER PHOSPHODIESTERASE"/>
    <property type="match status" value="1"/>
</dbReference>
<dbReference type="SUPFAM" id="SSF51695">
    <property type="entry name" value="PLC-like phosphodiesterases"/>
    <property type="match status" value="1"/>
</dbReference>
<evidence type="ECO:0000313" key="10">
    <source>
        <dbReference type="EMBL" id="KFG30921.1"/>
    </source>
</evidence>
<comment type="caution">
    <text evidence="10">The sequence shown here is derived from an EMBL/GenBank/DDBJ whole genome shotgun (WGS) entry which is preliminary data.</text>
</comment>
<feature type="region of interest" description="Disordered" evidence="7">
    <location>
        <begin position="1"/>
        <end position="36"/>
    </location>
</feature>
<dbReference type="PROSITE" id="PS51704">
    <property type="entry name" value="GP_PDE"/>
    <property type="match status" value="1"/>
</dbReference>
<sequence>MEDSAVRYSSNVPLQETPAWGGGSEERHRQGSPHSPCAPWCRVRCRLSVFAWHFLSTPSFSFLRKVFCCFRNPPESSESSAPRNAATSGTEEHGTLVADSIPPRPDTAPAAPWDVCTPRGVAWKQSGRQSCLFAALSASFLGSFLACVVLYLLCVWRNDWQSIDTTLFAWSGKYWSWAWILCSLFFFVWSYNAVLSVSILLVLRPPPCWTRAAESSTSFPAAMSSSASRLSSACLPVLSPLHYILLPGCLALCAAFFVITFLLWGPEYRGVPLWFEFYFPSLYAVSLPVVTLCFGGVIVFFSPTRSSSPSRGVIFPESSQQRPGCHPHSSALLLDTAGPAAFPGPPGSAYQPYSHSDLCLFDGQECMFTKTGTARRASAGEADLTAPLTGSGTRDVCSPDSPSAAARGRASGTHSGCLGVSATEEKSEDRAGDGGDREACSEEDSETEGPVTAVHQWRHVVFCLPQWVALLVLAGVWTFFLAAPFVAPWLFSSPCLLRDPPASSPENQRRRVKFSGEEETWKTKSFFAFGSDSSSSLNTHRSKRANLHPWLPEKPLLIGHRGLPELRPENTEVSFEAASAMGCSGLESDVVISADGVPFLLHDLTFARTTNVADVFPSRAKTRADLFTWADVAELNAGRWWLEKDPYGTVKLVDPVVQKEISEQKIPTLEWLMRKAVSANRTLIYDLRCPDCDSNTWGCGTKCVDLTIDLVRKTKCSRHLWWLQDKRQEVKKEFPDVTIVTAADRHFRHDADNLTDVLNVEWVQLDAQLIKMWNERGYWVNAYVVSQPWLLSYFWCAGVDSVTTNSCSRLNAMDAPVQHISWNAFLWYVAILDLICILLFIGLLYFCRRPPSDCPCSVTVVNMSSF</sequence>
<feature type="transmembrane region" description="Helical" evidence="8">
    <location>
        <begin position="243"/>
        <end position="265"/>
    </location>
</feature>
<protein>
    <submittedName>
        <fullName evidence="10">Glycerophosphodiester phosphodiesterase family protein</fullName>
    </submittedName>
</protein>
<name>A0A086JFK3_TOXGO</name>
<feature type="compositionally biased region" description="Basic and acidic residues" evidence="7">
    <location>
        <begin position="423"/>
        <end position="440"/>
    </location>
</feature>
<feature type="region of interest" description="Disordered" evidence="7">
    <location>
        <begin position="74"/>
        <end position="101"/>
    </location>
</feature>
<evidence type="ECO:0000256" key="5">
    <source>
        <dbReference type="ARBA" id="ARBA00023136"/>
    </source>
</evidence>
<organism evidence="10 11">
    <name type="scientific">Toxoplasma gondii GAB2-2007-GAL-DOM2</name>
    <dbReference type="NCBI Taxonomy" id="1130820"/>
    <lineage>
        <taxon>Eukaryota</taxon>
        <taxon>Sar</taxon>
        <taxon>Alveolata</taxon>
        <taxon>Apicomplexa</taxon>
        <taxon>Conoidasida</taxon>
        <taxon>Coccidia</taxon>
        <taxon>Eucoccidiorida</taxon>
        <taxon>Eimeriorina</taxon>
        <taxon>Sarcocystidae</taxon>
        <taxon>Toxoplasma</taxon>
    </lineage>
</organism>
<evidence type="ECO:0000256" key="2">
    <source>
        <dbReference type="ARBA" id="ARBA00022692"/>
    </source>
</evidence>
<evidence type="ECO:0000256" key="7">
    <source>
        <dbReference type="SAM" id="MobiDB-lite"/>
    </source>
</evidence>
<dbReference type="GO" id="GO:0006629">
    <property type="term" value="P:lipid metabolic process"/>
    <property type="evidence" value="ECO:0007669"/>
    <property type="project" value="InterPro"/>
</dbReference>
<dbReference type="EMBL" id="AHZU02001579">
    <property type="protein sequence ID" value="KFG30921.1"/>
    <property type="molecule type" value="Genomic_DNA"/>
</dbReference>
<dbReference type="InterPro" id="IPR030395">
    <property type="entry name" value="GP_PDE_dom"/>
</dbReference>
<proteinExistence type="predicted"/>
<evidence type="ECO:0000313" key="11">
    <source>
        <dbReference type="Proteomes" id="UP000028837"/>
    </source>
</evidence>
<feature type="transmembrane region" description="Helical" evidence="8">
    <location>
        <begin position="132"/>
        <end position="156"/>
    </location>
</feature>
<comment type="subcellular location">
    <subcellularLocation>
        <location evidence="1">Membrane</location>
        <topology evidence="1">Multi-pass membrane protein</topology>
    </subcellularLocation>
</comment>
<dbReference type="GO" id="GO:0016020">
    <property type="term" value="C:membrane"/>
    <property type="evidence" value="ECO:0007669"/>
    <property type="project" value="UniProtKB-SubCell"/>
</dbReference>
<dbReference type="Gene3D" id="3.20.20.190">
    <property type="entry name" value="Phosphatidylinositol (PI) phosphodiesterase"/>
    <property type="match status" value="1"/>
</dbReference>
<feature type="compositionally biased region" description="Low complexity" evidence="7">
    <location>
        <begin position="398"/>
        <end position="412"/>
    </location>
</feature>
<evidence type="ECO:0000256" key="8">
    <source>
        <dbReference type="SAM" id="Phobius"/>
    </source>
</evidence>
<dbReference type="Pfam" id="PF03009">
    <property type="entry name" value="GDPD"/>
    <property type="match status" value="1"/>
</dbReference>
<feature type="domain" description="GP-PDE" evidence="9">
    <location>
        <begin position="555"/>
        <end position="814"/>
    </location>
</feature>
<dbReference type="OrthoDB" id="330440at2759"/>
<dbReference type="GO" id="GO:0008081">
    <property type="term" value="F:phosphoric diester hydrolase activity"/>
    <property type="evidence" value="ECO:0007669"/>
    <property type="project" value="InterPro"/>
</dbReference>
<feature type="compositionally biased region" description="Polar residues" evidence="7">
    <location>
        <begin position="74"/>
        <end position="89"/>
    </location>
</feature>
<keyword evidence="4 8" id="KW-1133">Transmembrane helix</keyword>
<evidence type="ECO:0000256" key="4">
    <source>
        <dbReference type="ARBA" id="ARBA00022989"/>
    </source>
</evidence>
<dbReference type="VEuPathDB" id="ToxoDB:TGDOM2_263270"/>
<feature type="region of interest" description="Disordered" evidence="7">
    <location>
        <begin position="378"/>
        <end position="448"/>
    </location>
</feature>
<reference evidence="10 11" key="1">
    <citation type="submission" date="2014-02" db="EMBL/GenBank/DDBJ databases">
        <authorList>
            <person name="Sibley D."/>
            <person name="Venepally P."/>
            <person name="Karamycheva S."/>
            <person name="Hadjithomas M."/>
            <person name="Khan A."/>
            <person name="Brunk B."/>
            <person name="Roos D."/>
            <person name="Caler E."/>
            <person name="Lorenzi H."/>
        </authorList>
    </citation>
    <scope>NUCLEOTIDE SEQUENCE [LARGE SCALE GENOMIC DNA]</scope>
    <source>
        <strain evidence="10 11">GAB2-2007-GAL-DOM2</strain>
    </source>
</reference>
<keyword evidence="2 8" id="KW-0812">Transmembrane</keyword>
<gene>
    <name evidence="10" type="ORF">TGDOM2_263270</name>
</gene>
<feature type="transmembrane region" description="Helical" evidence="8">
    <location>
        <begin position="277"/>
        <end position="301"/>
    </location>
</feature>